<comment type="caution">
    <text evidence="1">The sequence shown here is derived from an EMBL/GenBank/DDBJ whole genome shotgun (WGS) entry which is preliminary data.</text>
</comment>
<proteinExistence type="predicted"/>
<reference evidence="1 2" key="1">
    <citation type="submission" date="2015-01" db="EMBL/GenBank/DDBJ databases">
        <title>Draft Genome Sequence of the Biocontrol and Plant Growth-Promoting Rhizobacteria (PGPR) Pseudomonas fluorescens UM270.</title>
        <authorList>
            <person name="Hernandez-Salmeron J.E."/>
            <person name="Santoyo G."/>
            <person name="Moreno-Hagelsieb G."/>
            <person name="Hernandez-Leon R."/>
        </authorList>
    </citation>
    <scope>NUCLEOTIDE SEQUENCE [LARGE SCALE GENOMIC DNA]</scope>
    <source>
        <strain evidence="1 2">UM270</strain>
    </source>
</reference>
<protein>
    <submittedName>
        <fullName evidence="1">Uncharacterized protein</fullName>
    </submittedName>
</protein>
<dbReference type="Proteomes" id="UP000032101">
    <property type="component" value="Unassembled WGS sequence"/>
</dbReference>
<evidence type="ECO:0000313" key="1">
    <source>
        <dbReference type="EMBL" id="KIQ57617.1"/>
    </source>
</evidence>
<name>A0A0D0PAA8_PSEFL</name>
<sequence length="537" mass="58439">MQVSSEGGYTPERGMPVNLPNELLQRLDQGWVLYSYAVGSLDAPNDPNAKGPESLRVFCYVGRHPEAVNKLPVPHIKESHDRSIDAATIGSSGAIAVIPPYQAMSVGDTVTFRWQGYFADSPEPVHEDTRAIRAEHVRQPLTFTVPFIEIIGIAGDYADVSYRVEYAGQSAPARYSESQQQRIDIVAPGSALLPAITVKDYTGGPINPGHYPDGLTLLVEPVYPDIQEDDWVVLYWTGSESAKSVTQALRVDPSIVDSTRIEFHIEPQWLAANSNGQVKVLYQYARAGTAQTAEPLVLEISKPLHLPAPSVEGATANGENQGTWPASTNGTFVTVPDTAEIGSGTVEVHWQGHPNGGRYITTTPVSGRRFQIPATAIAANMSTVAQGRYFPVFYRVNGEDSVHFNLLVTPLDANRYPSTSSVHITGNQMSRSSVPFTGADLVIESSGYDAWPFMAEGQLLTMEAAGISDAGPVVFPVRNALPVSEAEFRNKKITEKLPKSFLETLQLNEQFSLKARVSFDGGETFTVFRDTTATLVR</sequence>
<dbReference type="EMBL" id="JXNZ01000214">
    <property type="protein sequence ID" value="KIQ57617.1"/>
    <property type="molecule type" value="Genomic_DNA"/>
</dbReference>
<evidence type="ECO:0000313" key="2">
    <source>
        <dbReference type="Proteomes" id="UP000032101"/>
    </source>
</evidence>
<organism evidence="1 2">
    <name type="scientific">Pseudomonas fluorescens</name>
    <dbReference type="NCBI Taxonomy" id="294"/>
    <lineage>
        <taxon>Bacteria</taxon>
        <taxon>Pseudomonadati</taxon>
        <taxon>Pseudomonadota</taxon>
        <taxon>Gammaproteobacteria</taxon>
        <taxon>Pseudomonadales</taxon>
        <taxon>Pseudomonadaceae</taxon>
        <taxon>Pseudomonas</taxon>
    </lineage>
</organism>
<dbReference type="AlphaFoldDB" id="A0A0D0PAA8"/>
<gene>
    <name evidence="1" type="ORF">RL74_19990</name>
</gene>
<dbReference type="PATRIC" id="fig|294.124.peg.4116"/>
<accession>A0A0D0PAA8</accession>